<evidence type="ECO:0000313" key="2">
    <source>
        <dbReference type="Proteomes" id="UP000789572"/>
    </source>
</evidence>
<dbReference type="EMBL" id="CAJVPJ010003457">
    <property type="protein sequence ID" value="CAG8640309.1"/>
    <property type="molecule type" value="Genomic_DNA"/>
</dbReference>
<protein>
    <submittedName>
        <fullName evidence="1">7826_t:CDS:1</fullName>
    </submittedName>
</protein>
<organism evidence="1 2">
    <name type="scientific">Paraglomus occultum</name>
    <dbReference type="NCBI Taxonomy" id="144539"/>
    <lineage>
        <taxon>Eukaryota</taxon>
        <taxon>Fungi</taxon>
        <taxon>Fungi incertae sedis</taxon>
        <taxon>Mucoromycota</taxon>
        <taxon>Glomeromycotina</taxon>
        <taxon>Glomeromycetes</taxon>
        <taxon>Paraglomerales</taxon>
        <taxon>Paraglomeraceae</taxon>
        <taxon>Paraglomus</taxon>
    </lineage>
</organism>
<dbReference type="AlphaFoldDB" id="A0A9N9DH93"/>
<keyword evidence="2" id="KW-1185">Reference proteome</keyword>
<evidence type="ECO:0000313" key="1">
    <source>
        <dbReference type="EMBL" id="CAG8640309.1"/>
    </source>
</evidence>
<dbReference type="Proteomes" id="UP000789572">
    <property type="component" value="Unassembled WGS sequence"/>
</dbReference>
<sequence length="307" mass="34765">MSSKSPPLNLALASGRGKTVKQAELVTNLLNMDAPSTSSKAKHIREIQKEKEILYIGRPANRIGPPVALYHSVFGEFVQGFENESMQISDDVAKVTMDVIDAAQEFYDSENDRVRAMNRPLSEIFGAMPRILNADNSEIDAIVSMQPDGLNQEAALAVIEYKNEVGTGSSDPTIQGDIIFGRYWSQDESLKRGFERLRGYYNSVKNFPLNNEARFFPYLQHFKSNNNIMQFVYIDKLIEDPTKTLWLANTQDDGGKIVIKYVERIPMIAMEYIEGTTLHNFFKRDPAITTSIYEDLEKAITQVLHPR</sequence>
<gene>
    <name evidence="1" type="ORF">POCULU_LOCUS9380</name>
</gene>
<comment type="caution">
    <text evidence="1">The sequence shown here is derived from an EMBL/GenBank/DDBJ whole genome shotgun (WGS) entry which is preliminary data.</text>
</comment>
<proteinExistence type="predicted"/>
<reference evidence="1" key="1">
    <citation type="submission" date="2021-06" db="EMBL/GenBank/DDBJ databases">
        <authorList>
            <person name="Kallberg Y."/>
            <person name="Tangrot J."/>
            <person name="Rosling A."/>
        </authorList>
    </citation>
    <scope>NUCLEOTIDE SEQUENCE</scope>
    <source>
        <strain evidence="1">IA702</strain>
    </source>
</reference>
<feature type="non-terminal residue" evidence="1">
    <location>
        <position position="307"/>
    </location>
</feature>
<name>A0A9N9DH93_9GLOM</name>
<accession>A0A9N9DH93</accession>
<dbReference type="OrthoDB" id="2434529at2759"/>